<name>A0A6N4SME6_CYTH3</name>
<dbReference type="AlphaFoldDB" id="A0A6N4SME6"/>
<dbReference type="SMART" id="SM00028">
    <property type="entry name" value="TPR"/>
    <property type="match status" value="3"/>
</dbReference>
<organism evidence="1 2">
    <name type="scientific">Cytophaga hutchinsonii (strain ATCC 33406 / DSM 1761 / CIP 103989 / NBRC 15051 / NCIMB 9469 / D465)</name>
    <dbReference type="NCBI Taxonomy" id="269798"/>
    <lineage>
        <taxon>Bacteria</taxon>
        <taxon>Pseudomonadati</taxon>
        <taxon>Bacteroidota</taxon>
        <taxon>Cytophagia</taxon>
        <taxon>Cytophagales</taxon>
        <taxon>Cytophagaceae</taxon>
        <taxon>Cytophaga</taxon>
    </lineage>
</organism>
<dbReference type="InterPro" id="IPR019734">
    <property type="entry name" value="TPR_rpt"/>
</dbReference>
<evidence type="ECO:0000313" key="2">
    <source>
        <dbReference type="Proteomes" id="UP000001822"/>
    </source>
</evidence>
<dbReference type="Proteomes" id="UP000001822">
    <property type="component" value="Chromosome"/>
</dbReference>
<keyword evidence="2" id="KW-1185">Reference proteome</keyword>
<dbReference type="EMBL" id="CP000383">
    <property type="protein sequence ID" value="ABG57437.1"/>
    <property type="molecule type" value="Genomic_DNA"/>
</dbReference>
<protein>
    <submittedName>
        <fullName evidence="1">Uncharacterized protein</fullName>
    </submittedName>
</protein>
<dbReference type="Gene3D" id="1.25.40.10">
    <property type="entry name" value="Tetratricopeptide repeat domain"/>
    <property type="match status" value="1"/>
</dbReference>
<evidence type="ECO:0000313" key="1">
    <source>
        <dbReference type="EMBL" id="ABG57437.1"/>
    </source>
</evidence>
<accession>A0A6N4SME6</accession>
<proteinExistence type="predicted"/>
<reference evidence="1 2" key="1">
    <citation type="journal article" date="2007" name="Appl. Environ. Microbiol.">
        <title>Genome sequence of the cellulolytic gliding bacterium Cytophaga hutchinsonii.</title>
        <authorList>
            <person name="Xie G."/>
            <person name="Bruce D.C."/>
            <person name="Challacombe J.F."/>
            <person name="Chertkov O."/>
            <person name="Detter J.C."/>
            <person name="Gilna P."/>
            <person name="Han C.S."/>
            <person name="Lucas S."/>
            <person name="Misra M."/>
            <person name="Myers G.L."/>
            <person name="Richardson P."/>
            <person name="Tapia R."/>
            <person name="Thayer N."/>
            <person name="Thompson L.S."/>
            <person name="Brettin T.S."/>
            <person name="Henrissat B."/>
            <person name="Wilson D.B."/>
            <person name="McBride M.J."/>
        </authorList>
    </citation>
    <scope>NUCLEOTIDE SEQUENCE [LARGE SCALE GENOMIC DNA]</scope>
    <source>
        <strain evidence="2">ATCC 33406 / DSM 1761 / CIP 103989 / NBRC 15051 / NCIMB 9469 / D465</strain>
    </source>
</reference>
<dbReference type="SMR" id="A0A6N4SME6"/>
<dbReference type="InterPro" id="IPR011990">
    <property type="entry name" value="TPR-like_helical_dom_sf"/>
</dbReference>
<dbReference type="SUPFAM" id="SSF48452">
    <property type="entry name" value="TPR-like"/>
    <property type="match status" value="1"/>
</dbReference>
<dbReference type="RefSeq" id="WP_011583553.1">
    <property type="nucleotide sequence ID" value="NC_008255.1"/>
</dbReference>
<dbReference type="OrthoDB" id="9780183at2"/>
<gene>
    <name evidence="1" type="ordered locus">CHU_0144</name>
</gene>
<dbReference type="KEGG" id="chu:CHU_0144"/>
<sequence>MKELSDVILDRIDAICDEADLLFEDEKSEEAIAKYNEALTLLPEPIEEYEPSAWLISSIGDVYFFDEEYEKALAQFEHAMGCIDSEDNPYLLLRAGQCHFELGQMQDAEDTMHEAYLIEGEEIFEEEDPKYWEFLKSKITIVD</sequence>